<dbReference type="OrthoDB" id="4331766at2"/>
<comment type="caution">
    <text evidence="1">The sequence shown here is derived from an EMBL/GenBank/DDBJ whole genome shotgun (WGS) entry which is preliminary data.</text>
</comment>
<reference evidence="1 2" key="1">
    <citation type="submission" date="2019-09" db="EMBL/GenBank/DDBJ databases">
        <title>Phylogeny of genus Pseudoclavibacter and closely related genus.</title>
        <authorList>
            <person name="Li Y."/>
        </authorList>
    </citation>
    <scope>NUCLEOTIDE SEQUENCE [LARGE SCALE GENOMIC DNA]</scope>
    <source>
        <strain evidence="1 2">KCTC 13959</strain>
    </source>
</reference>
<evidence type="ECO:0000313" key="1">
    <source>
        <dbReference type="EMBL" id="KAB1644810.1"/>
    </source>
</evidence>
<name>A0A7J5BGQ5_9MICO</name>
<keyword evidence="2" id="KW-1185">Reference proteome</keyword>
<dbReference type="EMBL" id="WBKB01000001">
    <property type="protein sequence ID" value="KAB1644810.1"/>
    <property type="molecule type" value="Genomic_DNA"/>
</dbReference>
<evidence type="ECO:0000313" key="2">
    <source>
        <dbReference type="Proteomes" id="UP000433493"/>
    </source>
</evidence>
<dbReference type="RefSeq" id="WP_158050823.1">
    <property type="nucleotide sequence ID" value="NZ_WBKB01000001.1"/>
</dbReference>
<accession>A0A7J5BGQ5</accession>
<dbReference type="Pfam" id="PF02597">
    <property type="entry name" value="ThiS"/>
    <property type="match status" value="1"/>
</dbReference>
<proteinExistence type="predicted"/>
<dbReference type="SUPFAM" id="SSF54285">
    <property type="entry name" value="MoaD/ThiS"/>
    <property type="match status" value="1"/>
</dbReference>
<dbReference type="InterPro" id="IPR016155">
    <property type="entry name" value="Mopterin_synth/thiamin_S_b"/>
</dbReference>
<organism evidence="1 2">
    <name type="scientific">Gulosibacter chungangensis</name>
    <dbReference type="NCBI Taxonomy" id="979746"/>
    <lineage>
        <taxon>Bacteria</taxon>
        <taxon>Bacillati</taxon>
        <taxon>Actinomycetota</taxon>
        <taxon>Actinomycetes</taxon>
        <taxon>Micrococcales</taxon>
        <taxon>Microbacteriaceae</taxon>
        <taxon>Gulosibacter</taxon>
    </lineage>
</organism>
<protein>
    <submittedName>
        <fullName evidence="1">MoaD/ThiS family protein</fullName>
    </submittedName>
</protein>
<dbReference type="Proteomes" id="UP000433493">
    <property type="component" value="Unassembled WGS sequence"/>
</dbReference>
<dbReference type="InterPro" id="IPR003749">
    <property type="entry name" value="ThiS/MoaD-like"/>
</dbReference>
<dbReference type="AlphaFoldDB" id="A0A7J5BGQ5"/>
<dbReference type="InterPro" id="IPR012675">
    <property type="entry name" value="Beta-grasp_dom_sf"/>
</dbReference>
<sequence length="77" mass="7829">MREVRLFAAAADAAGTESVALAAATVEELRARLVEKFGDEFSRVLAQCSLLADGAKVASGPLPQGATVDVLPPFAGG</sequence>
<gene>
    <name evidence="1" type="ORF">F8O05_00580</name>
</gene>
<dbReference type="Gene3D" id="3.10.20.30">
    <property type="match status" value="1"/>
</dbReference>